<dbReference type="Proteomes" id="UP000006222">
    <property type="component" value="Unassembled WGS sequence"/>
</dbReference>
<dbReference type="EMBL" id="AFAR01000305">
    <property type="protein sequence ID" value="EGF24204.1"/>
    <property type="molecule type" value="Genomic_DNA"/>
</dbReference>
<evidence type="ECO:0000313" key="2">
    <source>
        <dbReference type="Proteomes" id="UP000006222"/>
    </source>
</evidence>
<sequence>MNAEAYQPFRINGNSQTRIRPNGHKKTTPVMSGRGLEERLIGFEPTTITLAT</sequence>
<protein>
    <submittedName>
        <fullName evidence="1">Uncharacterized protein</fullName>
    </submittedName>
</protein>
<gene>
    <name evidence="1" type="ORF">RBWH47_02702</name>
</gene>
<evidence type="ECO:0000313" key="1">
    <source>
        <dbReference type="EMBL" id="EGF24204.1"/>
    </source>
</evidence>
<organism evidence="1 2">
    <name type="scientific">Rhodopirellula baltica WH47</name>
    <dbReference type="NCBI Taxonomy" id="991778"/>
    <lineage>
        <taxon>Bacteria</taxon>
        <taxon>Pseudomonadati</taxon>
        <taxon>Planctomycetota</taxon>
        <taxon>Planctomycetia</taxon>
        <taxon>Pirellulales</taxon>
        <taxon>Pirellulaceae</taxon>
        <taxon>Rhodopirellula</taxon>
    </lineage>
</organism>
<proteinExistence type="predicted"/>
<accession>F2B1K0</accession>
<dbReference type="AlphaFoldDB" id="F2B1K0"/>
<name>F2B1K0_RHOBT</name>
<comment type="caution">
    <text evidence="1">The sequence shown here is derived from an EMBL/GenBank/DDBJ whole genome shotgun (WGS) entry which is preliminary data.</text>
</comment>
<reference evidence="1 2" key="1">
    <citation type="journal article" date="2013" name="Mar. Genomics">
        <title>Expression of sulfatases in Rhodopirellula baltica and the diversity of sulfatases in the genus Rhodopirellula.</title>
        <authorList>
            <person name="Wegner C.E."/>
            <person name="Richter-Heitmann T."/>
            <person name="Klindworth A."/>
            <person name="Klockow C."/>
            <person name="Richter M."/>
            <person name="Achstetter T."/>
            <person name="Glockner F.O."/>
            <person name="Harder J."/>
        </authorList>
    </citation>
    <scope>NUCLEOTIDE SEQUENCE [LARGE SCALE GENOMIC DNA]</scope>
    <source>
        <strain evidence="1 2">WH47</strain>
    </source>
</reference>